<dbReference type="Gene3D" id="3.40.50.170">
    <property type="entry name" value="Formyl transferase, N-terminal domain"/>
    <property type="match status" value="1"/>
</dbReference>
<comment type="caution">
    <text evidence="8">The sequence shown here is derived from an EMBL/GenBank/DDBJ whole genome shotgun (WGS) entry which is preliminary data.</text>
</comment>
<feature type="binding site" evidence="6">
    <location>
        <position position="64"/>
    </location>
    <ligand>
        <name>(6R)-10-formyltetrahydrofolate</name>
        <dbReference type="ChEBI" id="CHEBI:195366"/>
    </ligand>
</feature>
<dbReference type="Pfam" id="PF00551">
    <property type="entry name" value="Formyl_trans_N"/>
    <property type="match status" value="1"/>
</dbReference>
<comment type="pathway">
    <text evidence="1 6">Purine metabolism; IMP biosynthesis via de novo pathway; N(2)-formyl-N(1)-(5-phospho-D-ribosyl)glycinamide from N(1)-(5-phospho-D-ribosyl)glycinamide (10-formyl THF route): step 1/1.</text>
</comment>
<dbReference type="InterPro" id="IPR002376">
    <property type="entry name" value="Formyl_transf_N"/>
</dbReference>
<evidence type="ECO:0000256" key="4">
    <source>
        <dbReference type="ARBA" id="ARBA00038440"/>
    </source>
</evidence>
<comment type="function">
    <text evidence="6">Catalyzes the transfer of a formyl group from 10-formyltetrahydrofolate to 5-phospho-ribosyl-glycinamide (GAR), producing 5-phospho-ribosyl-N-formylglycinamide (FGAR) and tetrahydrofolate.</text>
</comment>
<sequence>MINLAVLGSTRGSNLSPLLAASRDGSMNAQIRLVFSNKPDALILQKAKENGIQTYFLSPAGMSRETYDEQISDLLQSHSIDLIVLTGYMRILSAKFVRTWPNQIINVHPSLLPDFSGLMDLEVHKAVLAAGKRFSGCTVHYVSEEVDEGPIICQLKCPVLPYDTPELLKTRLQALEAKALIKAINAHALNIQAECL</sequence>
<dbReference type="STRING" id="45073.Lqui_2622"/>
<dbReference type="EMBL" id="LNYS01000024">
    <property type="protein sequence ID" value="KTD46132.1"/>
    <property type="molecule type" value="Genomic_DNA"/>
</dbReference>
<evidence type="ECO:0000256" key="5">
    <source>
        <dbReference type="ARBA" id="ARBA00047664"/>
    </source>
</evidence>
<reference evidence="8 9" key="1">
    <citation type="submission" date="2015-11" db="EMBL/GenBank/DDBJ databases">
        <title>Genomic analysis of 38 Legionella species identifies large and diverse effector repertoires.</title>
        <authorList>
            <person name="Burstein D."/>
            <person name="Amaro F."/>
            <person name="Zusman T."/>
            <person name="Lifshitz Z."/>
            <person name="Cohen O."/>
            <person name="Gilbert J.A."/>
            <person name="Pupko T."/>
            <person name="Shuman H.A."/>
            <person name="Segal G."/>
        </authorList>
    </citation>
    <scope>NUCLEOTIDE SEQUENCE [LARGE SCALE GENOMIC DNA]</scope>
    <source>
        <strain evidence="8 9">CDC#1442-AUS-E</strain>
    </source>
</reference>
<dbReference type="HAMAP" id="MF_01930">
    <property type="entry name" value="PurN"/>
    <property type="match status" value="1"/>
</dbReference>
<evidence type="ECO:0000256" key="2">
    <source>
        <dbReference type="ARBA" id="ARBA00022679"/>
    </source>
</evidence>
<name>A0A0W0XNQ5_9GAMM</name>
<dbReference type="InterPro" id="IPR001555">
    <property type="entry name" value="GART_AS"/>
</dbReference>
<dbReference type="InterPro" id="IPR036477">
    <property type="entry name" value="Formyl_transf_N_sf"/>
</dbReference>
<feature type="binding site" evidence="6">
    <location>
        <begin position="12"/>
        <end position="14"/>
    </location>
    <ligand>
        <name>N(1)-(5-phospho-beta-D-ribosyl)glycinamide</name>
        <dbReference type="ChEBI" id="CHEBI:143788"/>
    </ligand>
</feature>
<dbReference type="EC" id="2.1.2.2" evidence="6"/>
<evidence type="ECO:0000313" key="9">
    <source>
        <dbReference type="Proteomes" id="UP000054618"/>
    </source>
</evidence>
<dbReference type="RefSeq" id="WP_058508690.1">
    <property type="nucleotide sequence ID" value="NZ_CAAAIK010000012.1"/>
</dbReference>
<protein>
    <recommendedName>
        <fullName evidence="6">Phosphoribosylglycinamide formyltransferase</fullName>
        <ecNumber evidence="6">2.1.2.2</ecNumber>
    </recommendedName>
    <alternativeName>
        <fullName evidence="6">5'-phosphoribosylglycinamide transformylase</fullName>
    </alternativeName>
    <alternativeName>
        <fullName evidence="6">GAR transformylase</fullName>
        <shortName evidence="6">GART</shortName>
    </alternativeName>
</protein>
<comment type="catalytic activity">
    <reaction evidence="5 6">
        <text>N(1)-(5-phospho-beta-D-ribosyl)glycinamide + (6R)-10-formyltetrahydrofolate = N(2)-formyl-N(1)-(5-phospho-beta-D-ribosyl)glycinamide + (6S)-5,6,7,8-tetrahydrofolate + H(+)</text>
        <dbReference type="Rhea" id="RHEA:15053"/>
        <dbReference type="ChEBI" id="CHEBI:15378"/>
        <dbReference type="ChEBI" id="CHEBI:57453"/>
        <dbReference type="ChEBI" id="CHEBI:143788"/>
        <dbReference type="ChEBI" id="CHEBI:147286"/>
        <dbReference type="ChEBI" id="CHEBI:195366"/>
        <dbReference type="EC" id="2.1.2.2"/>
    </reaction>
</comment>
<feature type="binding site" evidence="6">
    <location>
        <begin position="89"/>
        <end position="92"/>
    </location>
    <ligand>
        <name>(6R)-10-formyltetrahydrofolate</name>
        <dbReference type="ChEBI" id="CHEBI:195366"/>
    </ligand>
</feature>
<feature type="binding site" evidence="6">
    <location>
        <position position="106"/>
    </location>
    <ligand>
        <name>(6R)-10-formyltetrahydrofolate</name>
        <dbReference type="ChEBI" id="CHEBI:195366"/>
    </ligand>
</feature>
<dbReference type="NCBIfam" id="TIGR00639">
    <property type="entry name" value="PurN"/>
    <property type="match status" value="1"/>
</dbReference>
<organism evidence="8 9">
    <name type="scientific">Legionella quinlivanii</name>
    <dbReference type="NCBI Taxonomy" id="45073"/>
    <lineage>
        <taxon>Bacteria</taxon>
        <taxon>Pseudomonadati</taxon>
        <taxon>Pseudomonadota</taxon>
        <taxon>Gammaproteobacteria</taxon>
        <taxon>Legionellales</taxon>
        <taxon>Legionellaceae</taxon>
        <taxon>Legionella</taxon>
    </lineage>
</organism>
<dbReference type="OrthoDB" id="9806170at2"/>
<dbReference type="SUPFAM" id="SSF53328">
    <property type="entry name" value="Formyltransferase"/>
    <property type="match status" value="1"/>
</dbReference>
<dbReference type="UniPathway" id="UPA00074">
    <property type="reaction ID" value="UER00126"/>
</dbReference>
<keyword evidence="3 6" id="KW-0658">Purine biosynthesis</keyword>
<feature type="domain" description="Formyl transferase N-terminal" evidence="7">
    <location>
        <begin position="3"/>
        <end position="184"/>
    </location>
</feature>
<evidence type="ECO:0000259" key="7">
    <source>
        <dbReference type="Pfam" id="PF00551"/>
    </source>
</evidence>
<dbReference type="AlphaFoldDB" id="A0A0W0XNQ5"/>
<dbReference type="PATRIC" id="fig|45073.5.peg.2787"/>
<dbReference type="GO" id="GO:0004644">
    <property type="term" value="F:phosphoribosylglycinamide formyltransferase activity"/>
    <property type="evidence" value="ECO:0007669"/>
    <property type="project" value="UniProtKB-UniRule"/>
</dbReference>
<dbReference type="CDD" id="cd08645">
    <property type="entry name" value="FMT_core_GART"/>
    <property type="match status" value="1"/>
</dbReference>
<keyword evidence="2 6" id="KW-0808">Transferase</keyword>
<evidence type="ECO:0000256" key="3">
    <source>
        <dbReference type="ARBA" id="ARBA00022755"/>
    </source>
</evidence>
<evidence type="ECO:0000256" key="1">
    <source>
        <dbReference type="ARBA" id="ARBA00005054"/>
    </source>
</evidence>
<keyword evidence="9" id="KW-1185">Reference proteome</keyword>
<dbReference type="PANTHER" id="PTHR43369:SF2">
    <property type="entry name" value="PHOSPHORIBOSYLGLYCINAMIDE FORMYLTRANSFERASE"/>
    <property type="match status" value="1"/>
</dbReference>
<dbReference type="PROSITE" id="PS00373">
    <property type="entry name" value="GART"/>
    <property type="match status" value="1"/>
</dbReference>
<dbReference type="PANTHER" id="PTHR43369">
    <property type="entry name" value="PHOSPHORIBOSYLGLYCINAMIDE FORMYLTRANSFERASE"/>
    <property type="match status" value="1"/>
</dbReference>
<dbReference type="GO" id="GO:0006189">
    <property type="term" value="P:'de novo' IMP biosynthetic process"/>
    <property type="evidence" value="ECO:0007669"/>
    <property type="project" value="UniProtKB-UniRule"/>
</dbReference>
<evidence type="ECO:0000256" key="6">
    <source>
        <dbReference type="HAMAP-Rule" id="MF_01930"/>
    </source>
</evidence>
<evidence type="ECO:0000313" key="8">
    <source>
        <dbReference type="EMBL" id="KTD46132.1"/>
    </source>
</evidence>
<dbReference type="GO" id="GO:0005829">
    <property type="term" value="C:cytosol"/>
    <property type="evidence" value="ECO:0007669"/>
    <property type="project" value="TreeGrafter"/>
</dbReference>
<proteinExistence type="inferred from homology"/>
<feature type="site" description="Raises pKa of active site His" evidence="6">
    <location>
        <position position="147"/>
    </location>
</feature>
<feature type="active site" description="Proton donor" evidence="6">
    <location>
        <position position="108"/>
    </location>
</feature>
<dbReference type="Proteomes" id="UP000054618">
    <property type="component" value="Unassembled WGS sequence"/>
</dbReference>
<gene>
    <name evidence="6 8" type="primary">purN</name>
    <name evidence="8" type="ORF">Lqui_2622</name>
</gene>
<comment type="similarity">
    <text evidence="4 6">Belongs to the GART family.</text>
</comment>
<accession>A0A0W0XNQ5</accession>
<dbReference type="InterPro" id="IPR004607">
    <property type="entry name" value="GART"/>
</dbReference>